<sequence length="424" mass="46396">MHKVLQYVCPTEHTEKIALMFSVVLLYGMLQGLLLLLRDRVLMLHAVATIAGHMCGFAAISAFEAIQEMVDELTEMELVISAFVALMSCLFALSGKLRAMWGPDAEAAEDVTSFMRELHKHHTWLEVCEELEDDALTLALGLLMSQAVRFLILGRLPPLHGRFSGRTSHQADMLLCAGLVCATMVAFSTCVRRRLQSAHREVCRQASELLTEARFGGAAAFVPTPENVCAKRVWGVVQGTLAMTTSWIFVFWGEWWYYLHTRQDKMVMQTILAVTTSIAVFPLLVVFSLECVSGPLGEERVFVNIVAALGLLVGLGWEKAFELALSGTVFESGWDLSGDGVTGLVCYTAMVDLLVAPAWMCFILPRAVAGLKRVAGRHLLWAGAQYEDSTSGPSGANSEAENRRSRASSNMTATASESTSSCTE</sequence>
<organism evidence="3">
    <name type="scientific">Zooxanthella nutricula</name>
    <dbReference type="NCBI Taxonomy" id="1333877"/>
    <lineage>
        <taxon>Eukaryota</taxon>
        <taxon>Sar</taxon>
        <taxon>Alveolata</taxon>
        <taxon>Dinophyceae</taxon>
        <taxon>Peridiniales</taxon>
        <taxon>Peridiniales incertae sedis</taxon>
        <taxon>Zooxanthella</taxon>
    </lineage>
</organism>
<feature type="transmembrane region" description="Helical" evidence="2">
    <location>
        <begin position="341"/>
        <end position="364"/>
    </location>
</feature>
<feature type="compositionally biased region" description="Low complexity" evidence="1">
    <location>
        <begin position="407"/>
        <end position="424"/>
    </location>
</feature>
<gene>
    <name evidence="3" type="ORF">BRAN1462_LOCUS3139</name>
</gene>
<dbReference type="EMBL" id="HBGW01004784">
    <property type="protein sequence ID" value="CAD9494648.1"/>
    <property type="molecule type" value="Transcribed_RNA"/>
</dbReference>
<keyword evidence="2" id="KW-0812">Transmembrane</keyword>
<feature type="transmembrane region" description="Helical" evidence="2">
    <location>
        <begin position="301"/>
        <end position="321"/>
    </location>
</feature>
<feature type="transmembrane region" description="Helical" evidence="2">
    <location>
        <begin position="17"/>
        <end position="37"/>
    </location>
</feature>
<evidence type="ECO:0000256" key="1">
    <source>
        <dbReference type="SAM" id="MobiDB-lite"/>
    </source>
</evidence>
<feature type="transmembrane region" description="Helical" evidence="2">
    <location>
        <begin position="240"/>
        <end position="258"/>
    </location>
</feature>
<accession>A0A7S2MPA6</accession>
<evidence type="ECO:0000256" key="2">
    <source>
        <dbReference type="SAM" id="Phobius"/>
    </source>
</evidence>
<keyword evidence="2" id="KW-0472">Membrane</keyword>
<reference evidence="3" key="1">
    <citation type="submission" date="2021-01" db="EMBL/GenBank/DDBJ databases">
        <authorList>
            <person name="Corre E."/>
            <person name="Pelletier E."/>
            <person name="Niang G."/>
            <person name="Scheremetjew M."/>
            <person name="Finn R."/>
            <person name="Kale V."/>
            <person name="Holt S."/>
            <person name="Cochrane G."/>
            <person name="Meng A."/>
            <person name="Brown T."/>
            <person name="Cohen L."/>
        </authorList>
    </citation>
    <scope>NUCLEOTIDE SEQUENCE</scope>
    <source>
        <strain evidence="3">RCC3387</strain>
    </source>
</reference>
<proteinExistence type="predicted"/>
<feature type="transmembrane region" description="Helical" evidence="2">
    <location>
        <begin position="270"/>
        <end position="289"/>
    </location>
</feature>
<keyword evidence="2" id="KW-1133">Transmembrane helix</keyword>
<name>A0A7S2MPA6_9DINO</name>
<feature type="transmembrane region" description="Helical" evidence="2">
    <location>
        <begin position="44"/>
        <end position="66"/>
    </location>
</feature>
<feature type="transmembrane region" description="Helical" evidence="2">
    <location>
        <begin position="78"/>
        <end position="95"/>
    </location>
</feature>
<protein>
    <submittedName>
        <fullName evidence="3">Uncharacterized protein</fullName>
    </submittedName>
</protein>
<evidence type="ECO:0000313" key="3">
    <source>
        <dbReference type="EMBL" id="CAD9494648.1"/>
    </source>
</evidence>
<dbReference type="AlphaFoldDB" id="A0A7S2MPA6"/>
<feature type="region of interest" description="Disordered" evidence="1">
    <location>
        <begin position="386"/>
        <end position="424"/>
    </location>
</feature>